<dbReference type="InterPro" id="IPR001130">
    <property type="entry name" value="TatD-like"/>
</dbReference>
<comment type="similarity">
    <text evidence="1">Belongs to the metallo-dependent hydrolases superfamily. TatD-type hydrolase family.</text>
</comment>
<dbReference type="GO" id="GO:0005829">
    <property type="term" value="C:cytosol"/>
    <property type="evidence" value="ECO:0007669"/>
    <property type="project" value="TreeGrafter"/>
</dbReference>
<dbReference type="PIRSF" id="PIRSF005902">
    <property type="entry name" value="DNase_TatD"/>
    <property type="match status" value="1"/>
</dbReference>
<dbReference type="SUPFAM" id="SSF51556">
    <property type="entry name" value="Metallo-dependent hydrolases"/>
    <property type="match status" value="1"/>
</dbReference>
<dbReference type="PROSITE" id="PS01137">
    <property type="entry name" value="TATD_1"/>
    <property type="match status" value="1"/>
</dbReference>
<dbReference type="GO" id="GO:0046872">
    <property type="term" value="F:metal ion binding"/>
    <property type="evidence" value="ECO:0007669"/>
    <property type="project" value="UniProtKB-KW"/>
</dbReference>
<dbReference type="STRING" id="1122189.SAMN02745165_01400"/>
<dbReference type="GO" id="GO:0016788">
    <property type="term" value="F:hydrolase activity, acting on ester bonds"/>
    <property type="evidence" value="ECO:0007669"/>
    <property type="project" value="InterPro"/>
</dbReference>
<dbReference type="PROSITE" id="PS01091">
    <property type="entry name" value="TATD_3"/>
    <property type="match status" value="1"/>
</dbReference>
<feature type="binding site" evidence="4">
    <location>
        <position position="10"/>
    </location>
    <ligand>
        <name>a divalent metal cation</name>
        <dbReference type="ChEBI" id="CHEBI:60240"/>
        <label>1</label>
    </ligand>
</feature>
<feature type="binding site" evidence="4">
    <location>
        <position position="8"/>
    </location>
    <ligand>
        <name>a divalent metal cation</name>
        <dbReference type="ChEBI" id="CHEBI:60240"/>
        <label>1</label>
    </ligand>
</feature>
<evidence type="ECO:0000256" key="3">
    <source>
        <dbReference type="ARBA" id="ARBA00022801"/>
    </source>
</evidence>
<dbReference type="PANTHER" id="PTHR46124">
    <property type="entry name" value="D-AMINOACYL-TRNA DEACYLASE"/>
    <property type="match status" value="1"/>
</dbReference>
<evidence type="ECO:0000313" key="5">
    <source>
        <dbReference type="EMBL" id="SHJ04687.1"/>
    </source>
</evidence>
<accession>A0A1M6G4F5</accession>
<dbReference type="InterPro" id="IPR018228">
    <property type="entry name" value="DNase_TatD-rel_CS"/>
</dbReference>
<feature type="binding site" evidence="4">
    <location>
        <position position="94"/>
    </location>
    <ligand>
        <name>a divalent metal cation</name>
        <dbReference type="ChEBI" id="CHEBI:60240"/>
        <label>1</label>
    </ligand>
</feature>
<feature type="binding site" evidence="4">
    <location>
        <position position="205"/>
    </location>
    <ligand>
        <name>a divalent metal cation</name>
        <dbReference type="ChEBI" id="CHEBI:60240"/>
        <label>1</label>
    </ligand>
</feature>
<keyword evidence="6" id="KW-1185">Reference proteome</keyword>
<evidence type="ECO:0000256" key="2">
    <source>
        <dbReference type="ARBA" id="ARBA00022723"/>
    </source>
</evidence>
<dbReference type="EMBL" id="FQZT01000004">
    <property type="protein sequence ID" value="SHJ04687.1"/>
    <property type="molecule type" value="Genomic_DNA"/>
</dbReference>
<proteinExistence type="inferred from homology"/>
<reference evidence="5 6" key="1">
    <citation type="submission" date="2016-11" db="EMBL/GenBank/DDBJ databases">
        <authorList>
            <person name="Jaros S."/>
            <person name="Januszkiewicz K."/>
            <person name="Wedrychowicz H."/>
        </authorList>
    </citation>
    <scope>NUCLEOTIDE SEQUENCE [LARGE SCALE GENOMIC DNA]</scope>
    <source>
        <strain evidence="5 6">DSM 5091</strain>
    </source>
</reference>
<dbReference type="CDD" id="cd01310">
    <property type="entry name" value="TatD_DNAse"/>
    <property type="match status" value="1"/>
</dbReference>
<dbReference type="Pfam" id="PF01026">
    <property type="entry name" value="TatD_DNase"/>
    <property type="match status" value="1"/>
</dbReference>
<dbReference type="Proteomes" id="UP000184171">
    <property type="component" value="Unassembled WGS sequence"/>
</dbReference>
<organism evidence="5 6">
    <name type="scientific">Malonomonas rubra DSM 5091</name>
    <dbReference type="NCBI Taxonomy" id="1122189"/>
    <lineage>
        <taxon>Bacteria</taxon>
        <taxon>Pseudomonadati</taxon>
        <taxon>Thermodesulfobacteriota</taxon>
        <taxon>Desulfuromonadia</taxon>
        <taxon>Desulfuromonadales</taxon>
        <taxon>Geopsychrobacteraceae</taxon>
        <taxon>Malonomonas</taxon>
    </lineage>
</organism>
<keyword evidence="2 4" id="KW-0479">Metal-binding</keyword>
<keyword evidence="3" id="KW-0378">Hydrolase</keyword>
<feature type="binding site" evidence="4">
    <location>
        <position position="155"/>
    </location>
    <ligand>
        <name>a divalent metal cation</name>
        <dbReference type="ChEBI" id="CHEBI:60240"/>
        <label>2</label>
    </ligand>
</feature>
<dbReference type="Gene3D" id="3.20.20.140">
    <property type="entry name" value="Metal-dependent hydrolases"/>
    <property type="match status" value="1"/>
</dbReference>
<evidence type="ECO:0000313" key="6">
    <source>
        <dbReference type="Proteomes" id="UP000184171"/>
    </source>
</evidence>
<feature type="binding site" evidence="4">
    <location>
        <position position="129"/>
    </location>
    <ligand>
        <name>a divalent metal cation</name>
        <dbReference type="ChEBI" id="CHEBI:60240"/>
        <label>2</label>
    </ligand>
</feature>
<dbReference type="InterPro" id="IPR032466">
    <property type="entry name" value="Metal_Hydrolase"/>
</dbReference>
<dbReference type="OrthoDB" id="9810005at2"/>
<dbReference type="AlphaFoldDB" id="A0A1M6G4F5"/>
<evidence type="ECO:0000256" key="4">
    <source>
        <dbReference type="PIRSR" id="PIRSR005902-1"/>
    </source>
</evidence>
<gene>
    <name evidence="5" type="ORF">SAMN02745165_01400</name>
</gene>
<name>A0A1M6G4F5_MALRU</name>
<sequence>MSLLIDTHAHIDAPELNGTGLDLLQPAQEKGIGALVVPGVRVSGWQNLLQLAEQFPALFAAPGLHPVYAQQWNDAAAEQLQQLCTHPKAIAMGEIGLDGVSGPDMMLQERVLRAQLEIALQAERPVLLHGRKATGRLLDILRQKEIGKKIGGIWHGFSGSLQVAEELVRLGFKIGVGPIILRDSARKLPQAVQQLPLAALVLETDLPDMAETPEALIAVAEKVAELRGISLAEVAQSTSENARKLFKIDI</sequence>
<dbReference type="RefSeq" id="WP_084091827.1">
    <property type="nucleotide sequence ID" value="NZ_FQZT01000004.1"/>
</dbReference>
<evidence type="ECO:0000256" key="1">
    <source>
        <dbReference type="ARBA" id="ARBA00009275"/>
    </source>
</evidence>
<dbReference type="PANTHER" id="PTHR46124:SF3">
    <property type="entry name" value="HYDROLASE"/>
    <property type="match status" value="1"/>
</dbReference>
<dbReference type="FunFam" id="3.20.20.140:FF:000005">
    <property type="entry name" value="TatD family hydrolase"/>
    <property type="match status" value="1"/>
</dbReference>
<protein>
    <submittedName>
        <fullName evidence="5">TatD DNase family protein</fullName>
    </submittedName>
</protein>